<comment type="subcellular location">
    <subcellularLocation>
        <location evidence="1">Mitochondrion</location>
    </subcellularLocation>
</comment>
<evidence type="ECO:0000256" key="6">
    <source>
        <dbReference type="PROSITE-ProRule" id="PRU00236"/>
    </source>
</evidence>
<feature type="binding site" evidence="6">
    <location>
        <position position="222"/>
    </location>
    <ligand>
        <name>Zn(2+)</name>
        <dbReference type="ChEBI" id="CHEBI:29105"/>
    </ligand>
</feature>
<evidence type="ECO:0000256" key="5">
    <source>
        <dbReference type="ARBA" id="ARBA00023128"/>
    </source>
</evidence>
<evidence type="ECO:0000313" key="10">
    <source>
        <dbReference type="Proteomes" id="UP000799118"/>
    </source>
</evidence>
<dbReference type="PROSITE" id="PS50305">
    <property type="entry name" value="SIRTUIN"/>
    <property type="match status" value="1"/>
</dbReference>
<feature type="compositionally biased region" description="Low complexity" evidence="7">
    <location>
        <begin position="532"/>
        <end position="546"/>
    </location>
</feature>
<evidence type="ECO:0000256" key="2">
    <source>
        <dbReference type="ARBA" id="ARBA00006924"/>
    </source>
</evidence>
<protein>
    <submittedName>
        <fullName evidence="9">DHS-like NAD/FAD-binding domain-containing protein</fullName>
    </submittedName>
</protein>
<dbReference type="InterPro" id="IPR003000">
    <property type="entry name" value="Sirtuin"/>
</dbReference>
<dbReference type="Proteomes" id="UP000799118">
    <property type="component" value="Unassembled WGS sequence"/>
</dbReference>
<dbReference type="GO" id="GO:0005739">
    <property type="term" value="C:mitochondrion"/>
    <property type="evidence" value="ECO:0007669"/>
    <property type="project" value="UniProtKB-SubCell"/>
</dbReference>
<evidence type="ECO:0000313" key="9">
    <source>
        <dbReference type="EMBL" id="KAE9401542.1"/>
    </source>
</evidence>
<dbReference type="InterPro" id="IPR029035">
    <property type="entry name" value="DHS-like_NAD/FAD-binding_dom"/>
</dbReference>
<evidence type="ECO:0000256" key="7">
    <source>
        <dbReference type="SAM" id="MobiDB-lite"/>
    </source>
</evidence>
<dbReference type="PANTHER" id="PTHR11085:SF15">
    <property type="entry name" value="NAD-DEPENDENT HISTONE DEACETYLASE HST4"/>
    <property type="match status" value="1"/>
</dbReference>
<dbReference type="OrthoDB" id="2919105at2759"/>
<dbReference type="SUPFAM" id="SSF52467">
    <property type="entry name" value="DHS-like NAD/FAD-binding domain"/>
    <property type="match status" value="1"/>
</dbReference>
<dbReference type="GO" id="GO:0006282">
    <property type="term" value="P:regulation of DNA repair"/>
    <property type="evidence" value="ECO:0007669"/>
    <property type="project" value="TreeGrafter"/>
</dbReference>
<feature type="region of interest" description="Disordered" evidence="7">
    <location>
        <begin position="404"/>
        <end position="558"/>
    </location>
</feature>
<evidence type="ECO:0000256" key="3">
    <source>
        <dbReference type="ARBA" id="ARBA00022679"/>
    </source>
</evidence>
<dbReference type="GO" id="GO:0070403">
    <property type="term" value="F:NAD+ binding"/>
    <property type="evidence" value="ECO:0007669"/>
    <property type="project" value="InterPro"/>
</dbReference>
<feature type="compositionally biased region" description="Low complexity" evidence="7">
    <location>
        <begin position="477"/>
        <end position="493"/>
    </location>
</feature>
<dbReference type="InterPro" id="IPR026591">
    <property type="entry name" value="Sirtuin_cat_small_dom_sf"/>
</dbReference>
<feature type="region of interest" description="Disordered" evidence="7">
    <location>
        <begin position="301"/>
        <end position="329"/>
    </location>
</feature>
<comment type="similarity">
    <text evidence="2">Belongs to the sirtuin family. Class I subfamily.</text>
</comment>
<dbReference type="EMBL" id="ML769445">
    <property type="protein sequence ID" value="KAE9401542.1"/>
    <property type="molecule type" value="Genomic_DNA"/>
</dbReference>
<feature type="compositionally biased region" description="Acidic residues" evidence="7">
    <location>
        <begin position="547"/>
        <end position="558"/>
    </location>
</feature>
<dbReference type="Pfam" id="PF02146">
    <property type="entry name" value="SIR2"/>
    <property type="match status" value="2"/>
</dbReference>
<dbReference type="GO" id="GO:0031934">
    <property type="term" value="C:mating-type region heterochromatin"/>
    <property type="evidence" value="ECO:0007669"/>
    <property type="project" value="TreeGrafter"/>
</dbReference>
<feature type="active site" description="Proton acceptor" evidence="6">
    <location>
        <position position="190"/>
    </location>
</feature>
<feature type="binding site" evidence="6">
    <location>
        <position position="201"/>
    </location>
    <ligand>
        <name>Zn(2+)</name>
        <dbReference type="ChEBI" id="CHEBI:29105"/>
    </ligand>
</feature>
<accession>A0A6A4HR21</accession>
<sequence>MTLFLPLEDSAPLSSIPSFVIKPSEPKAQVTKVIKAILKAKRIVVICGAGISVKAGIPDFRSSEGLFQTLKRDNPKDGLSSGRDLFDASVFNSEQRTMQFFQMISKLCSLSETAEPTSFHHILRSLDTNGRLLRVYTQNIDAIEAKTGLSFGVPEFQGKRSKLRSSTFQEVGDPGPSTTANRMPRCIPLHGTLQLVHCQICTHSFPLADYLPSFASGVPPECPECTSMERTRQLVGKRARGVGKLRPSVVLYNEAHKDGEGVGDIVQKDLIGSKGKSGADLILVVGTSLRVPGTKRMVREFSRAVHSRGTSSKESTPGGDEQASQQQQQQPLKAIYLNMDFPVPTREWEGVFDAWIQGDAQTFAEMLQEELKKEIRAKELAAERRKKREEEIALAALTGTPLVKQKMKSKAEPKDGPPVAKRKVPAAGDSDMKRRKLVVEIPPFPESVRRSYHGLGRQPPSPASPSHLTLRIPARSTPPAKLPALLAPSTPSKVSTTLGRPPPTPEYTPGRNNSSPRFRTLTSTHHDQRQRTPPSESTSSMSSLTTSEDEGSGSDSDIQVDVEDSSRYHNKNGTWQGAYYLPFKTLSLPASGNVYGDDASMMVVDDFRGRLGTSCLRTTQVEVGEGG</sequence>
<keyword evidence="3" id="KW-0808">Transferase</keyword>
<evidence type="ECO:0000256" key="1">
    <source>
        <dbReference type="ARBA" id="ARBA00004173"/>
    </source>
</evidence>
<keyword evidence="6" id="KW-0479">Metal-binding</keyword>
<keyword evidence="4" id="KW-0520">NAD</keyword>
<dbReference type="InterPro" id="IPR050134">
    <property type="entry name" value="NAD-dep_sirtuin_deacylases"/>
</dbReference>
<dbReference type="GO" id="GO:1990414">
    <property type="term" value="P:replication-born double-strand break repair via sister chromatid exchange"/>
    <property type="evidence" value="ECO:0007669"/>
    <property type="project" value="TreeGrafter"/>
</dbReference>
<keyword evidence="10" id="KW-1185">Reference proteome</keyword>
<dbReference type="GO" id="GO:0000122">
    <property type="term" value="P:negative regulation of transcription by RNA polymerase II"/>
    <property type="evidence" value="ECO:0007669"/>
    <property type="project" value="TreeGrafter"/>
</dbReference>
<dbReference type="Gene3D" id="3.40.50.1220">
    <property type="entry name" value="TPP-binding domain"/>
    <property type="match status" value="1"/>
</dbReference>
<feature type="binding site" evidence="6">
    <location>
        <position position="198"/>
    </location>
    <ligand>
        <name>Zn(2+)</name>
        <dbReference type="ChEBI" id="CHEBI:29105"/>
    </ligand>
</feature>
<feature type="compositionally biased region" description="Polar residues" evidence="7">
    <location>
        <begin position="510"/>
        <end position="523"/>
    </location>
</feature>
<organism evidence="9 10">
    <name type="scientific">Gymnopus androsaceus JB14</name>
    <dbReference type="NCBI Taxonomy" id="1447944"/>
    <lineage>
        <taxon>Eukaryota</taxon>
        <taxon>Fungi</taxon>
        <taxon>Dikarya</taxon>
        <taxon>Basidiomycota</taxon>
        <taxon>Agaricomycotina</taxon>
        <taxon>Agaricomycetes</taxon>
        <taxon>Agaricomycetidae</taxon>
        <taxon>Agaricales</taxon>
        <taxon>Marasmiineae</taxon>
        <taxon>Omphalotaceae</taxon>
        <taxon>Gymnopus</taxon>
    </lineage>
</organism>
<gene>
    <name evidence="9" type="ORF">BT96DRAFT_856521</name>
</gene>
<dbReference type="GO" id="GO:0031508">
    <property type="term" value="P:pericentric heterochromatin formation"/>
    <property type="evidence" value="ECO:0007669"/>
    <property type="project" value="TreeGrafter"/>
</dbReference>
<dbReference type="AlphaFoldDB" id="A0A6A4HR21"/>
<dbReference type="PANTHER" id="PTHR11085">
    <property type="entry name" value="NAD-DEPENDENT PROTEIN DEACYLASE SIRTUIN-5, MITOCHONDRIAL-RELATED"/>
    <property type="match status" value="1"/>
</dbReference>
<dbReference type="GO" id="GO:0046872">
    <property type="term" value="F:metal ion binding"/>
    <property type="evidence" value="ECO:0007669"/>
    <property type="project" value="UniProtKB-KW"/>
</dbReference>
<dbReference type="GO" id="GO:0005634">
    <property type="term" value="C:nucleus"/>
    <property type="evidence" value="ECO:0007669"/>
    <property type="project" value="TreeGrafter"/>
</dbReference>
<proteinExistence type="inferred from homology"/>
<evidence type="ECO:0000259" key="8">
    <source>
        <dbReference type="PROSITE" id="PS50305"/>
    </source>
</evidence>
<evidence type="ECO:0000256" key="4">
    <source>
        <dbReference type="ARBA" id="ARBA00023027"/>
    </source>
</evidence>
<name>A0A6A4HR21_9AGAR</name>
<dbReference type="GO" id="GO:0017136">
    <property type="term" value="F:histone deacetylase activity, NAD-dependent"/>
    <property type="evidence" value="ECO:0007669"/>
    <property type="project" value="TreeGrafter"/>
</dbReference>
<feature type="binding site" evidence="6">
    <location>
        <position position="225"/>
    </location>
    <ligand>
        <name>Zn(2+)</name>
        <dbReference type="ChEBI" id="CHEBI:29105"/>
    </ligand>
</feature>
<feature type="domain" description="Deacetylase sirtuin-type" evidence="8">
    <location>
        <begin position="23"/>
        <end position="374"/>
    </location>
</feature>
<reference evidence="9" key="1">
    <citation type="journal article" date="2019" name="Environ. Microbiol.">
        <title>Fungal ecological strategies reflected in gene transcription - a case study of two litter decomposers.</title>
        <authorList>
            <person name="Barbi F."/>
            <person name="Kohler A."/>
            <person name="Barry K."/>
            <person name="Baskaran P."/>
            <person name="Daum C."/>
            <person name="Fauchery L."/>
            <person name="Ihrmark K."/>
            <person name="Kuo A."/>
            <person name="LaButti K."/>
            <person name="Lipzen A."/>
            <person name="Morin E."/>
            <person name="Grigoriev I.V."/>
            <person name="Henrissat B."/>
            <person name="Lindahl B."/>
            <person name="Martin F."/>
        </authorList>
    </citation>
    <scope>NUCLEOTIDE SEQUENCE</scope>
    <source>
        <strain evidence="9">JB14</strain>
    </source>
</reference>
<dbReference type="Gene3D" id="3.30.1600.10">
    <property type="entry name" value="SIR2/SIRT2 'Small Domain"/>
    <property type="match status" value="1"/>
</dbReference>
<keyword evidence="6" id="KW-0862">Zinc</keyword>
<dbReference type="InterPro" id="IPR026590">
    <property type="entry name" value="Ssirtuin_cat_dom"/>
</dbReference>
<keyword evidence="5" id="KW-0496">Mitochondrion</keyword>